<gene>
    <name evidence="2" type="ORF">NQ318_019768</name>
</gene>
<dbReference type="GO" id="GO:0003713">
    <property type="term" value="F:transcription coactivator activity"/>
    <property type="evidence" value="ECO:0007669"/>
    <property type="project" value="TreeGrafter"/>
</dbReference>
<dbReference type="InterPro" id="IPR051647">
    <property type="entry name" value="Mediator_comp_sub12"/>
</dbReference>
<organism evidence="2 3">
    <name type="scientific">Aromia moschata</name>
    <dbReference type="NCBI Taxonomy" id="1265417"/>
    <lineage>
        <taxon>Eukaryota</taxon>
        <taxon>Metazoa</taxon>
        <taxon>Ecdysozoa</taxon>
        <taxon>Arthropoda</taxon>
        <taxon>Hexapoda</taxon>
        <taxon>Insecta</taxon>
        <taxon>Pterygota</taxon>
        <taxon>Neoptera</taxon>
        <taxon>Endopterygota</taxon>
        <taxon>Coleoptera</taxon>
        <taxon>Polyphaga</taxon>
        <taxon>Cucujiformia</taxon>
        <taxon>Chrysomeloidea</taxon>
        <taxon>Cerambycidae</taxon>
        <taxon>Cerambycinae</taxon>
        <taxon>Callichromatini</taxon>
        <taxon>Aromia</taxon>
    </lineage>
</organism>
<evidence type="ECO:0000313" key="3">
    <source>
        <dbReference type="Proteomes" id="UP001162162"/>
    </source>
</evidence>
<dbReference type="PANTHER" id="PTHR46007">
    <property type="entry name" value="MEDIATOR OF RNA POLYMERASE II TRANSCRIPTION SUBUNIT 12"/>
    <property type="match status" value="1"/>
</dbReference>
<dbReference type="AlphaFoldDB" id="A0AAV8YME1"/>
<feature type="region of interest" description="Disordered" evidence="1">
    <location>
        <begin position="1"/>
        <end position="33"/>
    </location>
</feature>
<dbReference type="GO" id="GO:0045944">
    <property type="term" value="P:positive regulation of transcription by RNA polymerase II"/>
    <property type="evidence" value="ECO:0007669"/>
    <property type="project" value="TreeGrafter"/>
</dbReference>
<dbReference type="Proteomes" id="UP001162162">
    <property type="component" value="Unassembled WGS sequence"/>
</dbReference>
<evidence type="ECO:0000256" key="1">
    <source>
        <dbReference type="SAM" id="MobiDB-lite"/>
    </source>
</evidence>
<comment type="caution">
    <text evidence="2">The sequence shown here is derived from an EMBL/GenBank/DDBJ whole genome shotgun (WGS) entry which is preliminary data.</text>
</comment>
<accession>A0AAV8YME1</accession>
<dbReference type="GO" id="GO:0016592">
    <property type="term" value="C:mediator complex"/>
    <property type="evidence" value="ECO:0007669"/>
    <property type="project" value="TreeGrafter"/>
</dbReference>
<sequence>MFNSSLLYEKRPLKKPRIGPPDVYPQEPKQKEDELTSVNVKHGFPTMTHLNDEFGTARNCNVAASKVGAYFNAIIARKEELSMLPDSGRKRQQINPKDNFWPATIRTKNHIEAWFKDLAGNKPLMNLSKKARISTRKRRSS</sequence>
<proteinExistence type="predicted"/>
<name>A0AAV8YME1_9CUCU</name>
<reference evidence="2" key="1">
    <citation type="journal article" date="2023" name="Insect Mol. Biol.">
        <title>Genome sequencing provides insights into the evolution of gene families encoding plant cell wall-degrading enzymes in longhorned beetles.</title>
        <authorList>
            <person name="Shin N.R."/>
            <person name="Okamura Y."/>
            <person name="Kirsch R."/>
            <person name="Pauchet Y."/>
        </authorList>
    </citation>
    <scope>NUCLEOTIDE SEQUENCE</scope>
    <source>
        <strain evidence="2">AMC_N1</strain>
    </source>
</reference>
<protein>
    <submittedName>
        <fullName evidence="2">Uncharacterized protein</fullName>
    </submittedName>
</protein>
<evidence type="ECO:0000313" key="2">
    <source>
        <dbReference type="EMBL" id="KAJ8951795.1"/>
    </source>
</evidence>
<dbReference type="PANTHER" id="PTHR46007:SF11">
    <property type="entry name" value="MEDIATOR OF RNA POLYMERASE II TRANSCRIPTION SUBUNIT 12"/>
    <property type="match status" value="1"/>
</dbReference>
<dbReference type="EMBL" id="JAPWTK010000078">
    <property type="protein sequence ID" value="KAJ8951795.1"/>
    <property type="molecule type" value="Genomic_DNA"/>
</dbReference>
<keyword evidence="3" id="KW-1185">Reference proteome</keyword>